<sequence>MKEKLNEQTQQSPDYRLIFSDIIDKKFPHKKKDCERILKKDYLSALDIITLNQMIFGVSDKEAENFNQKHRSYNKADILEILNYQKNNRLSNLQTSIKFKTSRNTIAKWRKLYNNLN</sequence>
<dbReference type="EMBL" id="FNHD01000011">
    <property type="protein sequence ID" value="SDM03296.1"/>
    <property type="molecule type" value="Genomic_DNA"/>
</dbReference>
<dbReference type="InterPro" id="IPR010921">
    <property type="entry name" value="Trp_repressor/repl_initiator"/>
</dbReference>
<gene>
    <name evidence="1" type="ORF">SAMN05216273_11141</name>
</gene>
<keyword evidence="2" id="KW-1185">Reference proteome</keyword>
<evidence type="ECO:0008006" key="3">
    <source>
        <dbReference type="Google" id="ProtNLM"/>
    </source>
</evidence>
<evidence type="ECO:0000313" key="2">
    <source>
        <dbReference type="Proteomes" id="UP000199242"/>
    </source>
</evidence>
<accession>A0ABY0QX25</accession>
<evidence type="ECO:0000313" key="1">
    <source>
        <dbReference type="EMBL" id="SDM03296.1"/>
    </source>
</evidence>
<organism evidence="1 2">
    <name type="scientific">Chryseobacterium taihuense</name>
    <dbReference type="NCBI Taxonomy" id="1141221"/>
    <lineage>
        <taxon>Bacteria</taxon>
        <taxon>Pseudomonadati</taxon>
        <taxon>Bacteroidota</taxon>
        <taxon>Flavobacteriia</taxon>
        <taxon>Flavobacteriales</taxon>
        <taxon>Weeksellaceae</taxon>
        <taxon>Chryseobacterium group</taxon>
        <taxon>Chryseobacterium</taxon>
    </lineage>
</organism>
<proteinExistence type="predicted"/>
<comment type="caution">
    <text evidence="1">The sequence shown here is derived from an EMBL/GenBank/DDBJ whole genome shotgun (WGS) entry which is preliminary data.</text>
</comment>
<dbReference type="Proteomes" id="UP000199242">
    <property type="component" value="Unassembled WGS sequence"/>
</dbReference>
<name>A0ABY0QX25_9FLAO</name>
<dbReference type="RefSeq" id="WP_089744532.1">
    <property type="nucleotide sequence ID" value="NZ_FNHD01000011.1"/>
</dbReference>
<reference evidence="1 2" key="1">
    <citation type="submission" date="2016-10" db="EMBL/GenBank/DDBJ databases">
        <authorList>
            <person name="Varghese N."/>
            <person name="Submissions S."/>
        </authorList>
    </citation>
    <scope>NUCLEOTIDE SEQUENCE [LARGE SCALE GENOMIC DNA]</scope>
    <source>
        <strain evidence="1 2">CGMCC 1.10941</strain>
    </source>
</reference>
<dbReference type="SUPFAM" id="SSF48295">
    <property type="entry name" value="TrpR-like"/>
    <property type="match status" value="1"/>
</dbReference>
<protein>
    <recommendedName>
        <fullName evidence="3">Transposase</fullName>
    </recommendedName>
</protein>